<evidence type="ECO:0000313" key="1">
    <source>
        <dbReference type="EMBL" id="MDQ1150307.1"/>
    </source>
</evidence>
<reference evidence="1 2" key="1">
    <citation type="submission" date="2023-07" db="EMBL/GenBank/DDBJ databases">
        <title>Functional and genomic diversity of the sorghum phyllosphere microbiome.</title>
        <authorList>
            <person name="Shade A."/>
        </authorList>
    </citation>
    <scope>NUCLEOTIDE SEQUENCE [LARGE SCALE GENOMIC DNA]</scope>
    <source>
        <strain evidence="1 2">SORGH_AS_0892</strain>
    </source>
</reference>
<comment type="caution">
    <text evidence="1">The sequence shown here is derived from an EMBL/GenBank/DDBJ whole genome shotgun (WGS) entry which is preliminary data.</text>
</comment>
<dbReference type="RefSeq" id="WP_307185982.1">
    <property type="nucleotide sequence ID" value="NZ_JAUTBA010000001.1"/>
</dbReference>
<accession>A0ABU0U5R0</accession>
<gene>
    <name evidence="1" type="ORF">QE382_002291</name>
</gene>
<organism evidence="1 2">
    <name type="scientific">Sphingobacterium zeae</name>
    <dbReference type="NCBI Taxonomy" id="1776859"/>
    <lineage>
        <taxon>Bacteria</taxon>
        <taxon>Pseudomonadati</taxon>
        <taxon>Bacteroidota</taxon>
        <taxon>Sphingobacteriia</taxon>
        <taxon>Sphingobacteriales</taxon>
        <taxon>Sphingobacteriaceae</taxon>
        <taxon>Sphingobacterium</taxon>
    </lineage>
</organism>
<dbReference type="Proteomes" id="UP001244640">
    <property type="component" value="Unassembled WGS sequence"/>
</dbReference>
<sequence>MNSFISKEYTGYIVTSAKGAKSMFFTIPHSTLLGSYCPSTTLSVSNLFILMAKLYYQVKRYLVFVALLGLGFGACKKEQAAEPEKPIVETIKIAGHYYPKDSTVTVFAKYSGLAKEDLKFLQDEEVFIYKDFLKVLPSDYLTLKK</sequence>
<proteinExistence type="predicted"/>
<evidence type="ECO:0000313" key="2">
    <source>
        <dbReference type="Proteomes" id="UP001244640"/>
    </source>
</evidence>
<keyword evidence="2" id="KW-1185">Reference proteome</keyword>
<protein>
    <submittedName>
        <fullName evidence="1">Uncharacterized protein</fullName>
    </submittedName>
</protein>
<name>A0ABU0U5R0_9SPHI</name>
<dbReference type="EMBL" id="JAUTBA010000001">
    <property type="protein sequence ID" value="MDQ1150307.1"/>
    <property type="molecule type" value="Genomic_DNA"/>
</dbReference>